<proteinExistence type="predicted"/>
<accession>A0AA39NJB8</accession>
<gene>
    <name evidence="1" type="ORF">IW261DRAFT_1426866</name>
</gene>
<reference evidence="1" key="1">
    <citation type="submission" date="2023-06" db="EMBL/GenBank/DDBJ databases">
        <authorList>
            <consortium name="Lawrence Berkeley National Laboratory"/>
            <person name="Ahrendt S."/>
            <person name="Sahu N."/>
            <person name="Indic B."/>
            <person name="Wong-Bajracharya J."/>
            <person name="Merenyi Z."/>
            <person name="Ke H.-M."/>
            <person name="Monk M."/>
            <person name="Kocsube S."/>
            <person name="Drula E."/>
            <person name="Lipzen A."/>
            <person name="Balint B."/>
            <person name="Henrissat B."/>
            <person name="Andreopoulos B."/>
            <person name="Martin F.M."/>
            <person name="Harder C.B."/>
            <person name="Rigling D."/>
            <person name="Ford K.L."/>
            <person name="Foster G.D."/>
            <person name="Pangilinan J."/>
            <person name="Papanicolaou A."/>
            <person name="Barry K."/>
            <person name="LaButti K."/>
            <person name="Viragh M."/>
            <person name="Koriabine M."/>
            <person name="Yan M."/>
            <person name="Riley R."/>
            <person name="Champramary S."/>
            <person name="Plett K.L."/>
            <person name="Tsai I.J."/>
            <person name="Slot J."/>
            <person name="Sipos G."/>
            <person name="Plett J."/>
            <person name="Nagy L.G."/>
            <person name="Grigoriev I.V."/>
        </authorList>
    </citation>
    <scope>NUCLEOTIDE SEQUENCE</scope>
    <source>
        <strain evidence="1">ICMP 16352</strain>
    </source>
</reference>
<protein>
    <submittedName>
        <fullName evidence="1">Uncharacterized protein</fullName>
    </submittedName>
</protein>
<name>A0AA39NJB8_9AGAR</name>
<dbReference type="EMBL" id="JAUEPR010000084">
    <property type="protein sequence ID" value="KAK0466523.1"/>
    <property type="molecule type" value="Genomic_DNA"/>
</dbReference>
<dbReference type="Proteomes" id="UP001175227">
    <property type="component" value="Unassembled WGS sequence"/>
</dbReference>
<keyword evidence="2" id="KW-1185">Reference proteome</keyword>
<evidence type="ECO:0000313" key="1">
    <source>
        <dbReference type="EMBL" id="KAK0466523.1"/>
    </source>
</evidence>
<organism evidence="1 2">
    <name type="scientific">Armillaria novae-zelandiae</name>
    <dbReference type="NCBI Taxonomy" id="153914"/>
    <lineage>
        <taxon>Eukaryota</taxon>
        <taxon>Fungi</taxon>
        <taxon>Dikarya</taxon>
        <taxon>Basidiomycota</taxon>
        <taxon>Agaricomycotina</taxon>
        <taxon>Agaricomycetes</taxon>
        <taxon>Agaricomycetidae</taxon>
        <taxon>Agaricales</taxon>
        <taxon>Marasmiineae</taxon>
        <taxon>Physalacriaceae</taxon>
        <taxon>Armillaria</taxon>
    </lineage>
</organism>
<comment type="caution">
    <text evidence="1">The sequence shown here is derived from an EMBL/GenBank/DDBJ whole genome shotgun (WGS) entry which is preliminary data.</text>
</comment>
<evidence type="ECO:0000313" key="2">
    <source>
        <dbReference type="Proteomes" id="UP001175227"/>
    </source>
</evidence>
<dbReference type="AlphaFoldDB" id="A0AA39NJB8"/>
<sequence>MTEPNQNTGFTAATGFGCDELEYLAKNTVYFHFLKTGDFAALSDVWFEAIWEQHVLYWPPQDRSDNGLMDHRQHVRYALQWLFDTLDPDARNQAIAAVEPKVHPPGPPDFRRSTCQPTKTHLPQIDLFKRPTAEEIAKSKAVEACKCAVRAHLCRWKDSEECRTRRLARSTHIRTCYRLHWQT</sequence>